<reference evidence="11 12" key="1">
    <citation type="submission" date="2019-01" db="EMBL/GenBank/DDBJ databases">
        <title>Complete genome sequencing of Aequorivita sp. H23M31.</title>
        <authorList>
            <person name="Bae J.-W."/>
        </authorList>
    </citation>
    <scope>NUCLEOTIDE SEQUENCE [LARGE SCALE GENOMIC DNA]</scope>
    <source>
        <strain evidence="11 12">H23M31</strain>
    </source>
</reference>
<feature type="binding site" evidence="7">
    <location>
        <position position="71"/>
    </location>
    <ligand>
        <name>substrate</name>
    </ligand>
</feature>
<dbReference type="SMART" id="SM00095">
    <property type="entry name" value="TR_THY"/>
    <property type="match status" value="1"/>
</dbReference>
<dbReference type="KEGG" id="aev:EI546_10050"/>
<feature type="domain" description="Transthyretin/hydroxyisourate hydrolase" evidence="10">
    <location>
        <begin position="23"/>
        <end position="136"/>
    </location>
</feature>
<proteinExistence type="inferred from homology"/>
<dbReference type="InterPro" id="IPR023416">
    <property type="entry name" value="Transthyretin/HIU_hydrolase_d"/>
</dbReference>
<feature type="signal peptide" evidence="9">
    <location>
        <begin position="1"/>
        <end position="19"/>
    </location>
</feature>
<evidence type="ECO:0000256" key="7">
    <source>
        <dbReference type="PIRSR" id="PIRSR600895-51"/>
    </source>
</evidence>
<feature type="binding site" evidence="7">
    <location>
        <position position="134"/>
    </location>
    <ligand>
        <name>substrate</name>
    </ligand>
</feature>
<evidence type="ECO:0000256" key="2">
    <source>
        <dbReference type="ARBA" id="ARBA00002704"/>
    </source>
</evidence>
<evidence type="ECO:0000256" key="3">
    <source>
        <dbReference type="ARBA" id="ARBA00009850"/>
    </source>
</evidence>
<dbReference type="OrthoDB" id="9792386at2"/>
<dbReference type="InterPro" id="IPR023418">
    <property type="entry name" value="Thyroxine_BS"/>
</dbReference>
<evidence type="ECO:0000256" key="9">
    <source>
        <dbReference type="SAM" id="SignalP"/>
    </source>
</evidence>
<dbReference type="CDD" id="cd05822">
    <property type="entry name" value="TLP_HIUase"/>
    <property type="match status" value="1"/>
</dbReference>
<comment type="function">
    <text evidence="2">Catalyzes the hydrolysis of 5-hydroxyisourate (HIU) to 2-oxo-4-hydroxy-4-carboxy-5-ureidoimidazoline (OHCU).</text>
</comment>
<dbReference type="PANTHER" id="PTHR10395:SF7">
    <property type="entry name" value="5-HYDROXYISOURATE HYDROLASE"/>
    <property type="match status" value="1"/>
</dbReference>
<feature type="binding site" evidence="7">
    <location>
        <position position="31"/>
    </location>
    <ligand>
        <name>substrate</name>
    </ligand>
</feature>
<dbReference type="Proteomes" id="UP000285517">
    <property type="component" value="Chromosome"/>
</dbReference>
<evidence type="ECO:0000256" key="1">
    <source>
        <dbReference type="ARBA" id="ARBA00001043"/>
    </source>
</evidence>
<keyword evidence="12" id="KW-1185">Reference proteome</keyword>
<sequence length="137" mass="15682">MKAKQNLFLLFLIPLFAIGQTPKAAYQLSTHILDVSAGLPAAEVLIKLEKLNPQTKKWEFVSEKKTSENGRVNDFLPSENNNEGIYRFTFMVEDYFKGKNEETFYPFVEVAFKISGKEHYHVPITLSAYGYSTYRGS</sequence>
<dbReference type="NCBIfam" id="TIGR02962">
    <property type="entry name" value="hdxy_isourate"/>
    <property type="match status" value="1"/>
</dbReference>
<dbReference type="PRINTS" id="PR00189">
    <property type="entry name" value="TRNSTHYRETIN"/>
</dbReference>
<dbReference type="GO" id="GO:0006144">
    <property type="term" value="P:purine nucleobase metabolic process"/>
    <property type="evidence" value="ECO:0007669"/>
    <property type="project" value="UniProtKB-KW"/>
</dbReference>
<evidence type="ECO:0000256" key="8">
    <source>
        <dbReference type="RuleBase" id="RU361270"/>
    </source>
</evidence>
<name>A0A410G461_9FLAO</name>
<dbReference type="GO" id="GO:0033971">
    <property type="term" value="F:hydroxyisourate hydrolase activity"/>
    <property type="evidence" value="ECO:0007669"/>
    <property type="project" value="UniProtKB-EC"/>
</dbReference>
<evidence type="ECO:0000256" key="5">
    <source>
        <dbReference type="ARBA" id="ARBA00022631"/>
    </source>
</evidence>
<evidence type="ECO:0000313" key="12">
    <source>
        <dbReference type="Proteomes" id="UP000285517"/>
    </source>
</evidence>
<feature type="chain" id="PRO_5019214594" description="5-hydroxyisourate hydrolase" evidence="9">
    <location>
        <begin position="20"/>
        <end position="137"/>
    </location>
</feature>
<protein>
    <recommendedName>
        <fullName evidence="8">5-hydroxyisourate hydrolase</fullName>
        <shortName evidence="8">HIU hydrolase</shortName>
        <shortName evidence="8">HIUHase</shortName>
        <ecNumber evidence="8">3.5.2.17</ecNumber>
    </recommendedName>
</protein>
<evidence type="ECO:0000256" key="4">
    <source>
        <dbReference type="ARBA" id="ARBA00011881"/>
    </source>
</evidence>
<gene>
    <name evidence="11" type="primary">uraH</name>
    <name evidence="11" type="ORF">EI546_10050</name>
</gene>
<dbReference type="SUPFAM" id="SSF49472">
    <property type="entry name" value="Transthyretin (synonym: prealbumin)"/>
    <property type="match status" value="1"/>
</dbReference>
<dbReference type="EC" id="3.5.2.17" evidence="8"/>
<dbReference type="Gene3D" id="2.60.40.180">
    <property type="entry name" value="Transthyretin/hydroxyisourate hydrolase domain"/>
    <property type="match status" value="1"/>
</dbReference>
<dbReference type="PROSITE" id="PS00768">
    <property type="entry name" value="TRANSTHYRETIN_1"/>
    <property type="match status" value="1"/>
</dbReference>
<dbReference type="InterPro" id="IPR014306">
    <property type="entry name" value="Hydroxyisourate_hydrolase"/>
</dbReference>
<dbReference type="InterPro" id="IPR000895">
    <property type="entry name" value="Transthyretin/HIU_hydrolase"/>
</dbReference>
<evidence type="ECO:0000313" key="11">
    <source>
        <dbReference type="EMBL" id="QAA82043.1"/>
    </source>
</evidence>
<dbReference type="AlphaFoldDB" id="A0A410G461"/>
<evidence type="ECO:0000256" key="6">
    <source>
        <dbReference type="ARBA" id="ARBA00022801"/>
    </source>
</evidence>
<dbReference type="InterPro" id="IPR036817">
    <property type="entry name" value="Transthyretin/HIU_hydrolase_sf"/>
</dbReference>
<comment type="subunit">
    <text evidence="4 8">Homotetramer.</text>
</comment>
<accession>A0A410G461</accession>
<comment type="similarity">
    <text evidence="3 8">Belongs to the transthyretin family. 5-hydroxyisourate hydrolase subfamily.</text>
</comment>
<comment type="catalytic activity">
    <reaction evidence="1 8">
        <text>5-hydroxyisourate + H2O = 5-hydroxy-2-oxo-4-ureido-2,5-dihydro-1H-imidazole-5-carboxylate + H(+)</text>
        <dbReference type="Rhea" id="RHEA:23736"/>
        <dbReference type="ChEBI" id="CHEBI:15377"/>
        <dbReference type="ChEBI" id="CHEBI:15378"/>
        <dbReference type="ChEBI" id="CHEBI:18072"/>
        <dbReference type="ChEBI" id="CHEBI:58639"/>
        <dbReference type="EC" id="3.5.2.17"/>
    </reaction>
</comment>
<keyword evidence="5 8" id="KW-0659">Purine metabolism</keyword>
<dbReference type="PANTHER" id="PTHR10395">
    <property type="entry name" value="URICASE AND TRANSTHYRETIN-RELATED"/>
    <property type="match status" value="1"/>
</dbReference>
<dbReference type="EMBL" id="CP034951">
    <property type="protein sequence ID" value="QAA82043.1"/>
    <property type="molecule type" value="Genomic_DNA"/>
</dbReference>
<dbReference type="Pfam" id="PF00576">
    <property type="entry name" value="Transthyretin"/>
    <property type="match status" value="1"/>
</dbReference>
<keyword evidence="6 8" id="KW-0378">Hydrolase</keyword>
<keyword evidence="9" id="KW-0732">Signal</keyword>
<evidence type="ECO:0000259" key="10">
    <source>
        <dbReference type="SMART" id="SM00095"/>
    </source>
</evidence>
<organism evidence="11 12">
    <name type="scientific">Aequorivita ciconiae</name>
    <dbReference type="NCBI Taxonomy" id="2494375"/>
    <lineage>
        <taxon>Bacteria</taxon>
        <taxon>Pseudomonadati</taxon>
        <taxon>Bacteroidota</taxon>
        <taxon>Flavobacteriia</taxon>
        <taxon>Flavobacteriales</taxon>
        <taxon>Flavobacteriaceae</taxon>
        <taxon>Aequorivita</taxon>
    </lineage>
</organism>
<dbReference type="RefSeq" id="WP_128250417.1">
    <property type="nucleotide sequence ID" value="NZ_CP034951.1"/>
</dbReference>